<evidence type="ECO:0000313" key="2">
    <source>
        <dbReference type="EMBL" id="PWB87802.1"/>
    </source>
</evidence>
<comment type="caution">
    <text evidence="2">The sequence shown here is derived from an EMBL/GenBank/DDBJ whole genome shotgun (WGS) entry which is preliminary data.</text>
</comment>
<proteinExistence type="predicted"/>
<keyword evidence="1" id="KW-0472">Membrane</keyword>
<organism evidence="2 3">
    <name type="scientific">Methanobrevibacter thaueri</name>
    <dbReference type="NCBI Taxonomy" id="190975"/>
    <lineage>
        <taxon>Archaea</taxon>
        <taxon>Methanobacteriati</taxon>
        <taxon>Methanobacteriota</taxon>
        <taxon>Methanomada group</taxon>
        <taxon>Methanobacteria</taxon>
        <taxon>Methanobacteriales</taxon>
        <taxon>Methanobacteriaceae</taxon>
        <taxon>Methanobrevibacter</taxon>
    </lineage>
</organism>
<gene>
    <name evidence="2" type="ORF">MBBTH_03890</name>
</gene>
<dbReference type="Proteomes" id="UP000251717">
    <property type="component" value="Unassembled WGS sequence"/>
</dbReference>
<keyword evidence="3" id="KW-1185">Reference proteome</keyword>
<dbReference type="AlphaFoldDB" id="A0A315YAU4"/>
<feature type="transmembrane region" description="Helical" evidence="1">
    <location>
        <begin position="82"/>
        <end position="106"/>
    </location>
</feature>
<dbReference type="EMBL" id="MZGS01000016">
    <property type="protein sequence ID" value="PWB87802.1"/>
    <property type="molecule type" value="Genomic_DNA"/>
</dbReference>
<protein>
    <submittedName>
        <fullName evidence="2">Uncharacterized protein</fullName>
    </submittedName>
</protein>
<keyword evidence="1" id="KW-1133">Transmembrane helix</keyword>
<name>A0A315YAU4_9EURY</name>
<keyword evidence="1" id="KW-0812">Transmembrane</keyword>
<accession>A0A315YAU4</accession>
<reference evidence="2 3" key="1">
    <citation type="submission" date="2017-03" db="EMBL/GenBank/DDBJ databases">
        <title>Genome sequence of Methanobrevibacter thaueri.</title>
        <authorList>
            <person name="Poehlein A."/>
            <person name="Seedorf H."/>
            <person name="Daniel R."/>
        </authorList>
    </citation>
    <scope>NUCLEOTIDE SEQUENCE [LARGE SCALE GENOMIC DNA]</scope>
    <source>
        <strain evidence="2 3">DSM 11995</strain>
    </source>
</reference>
<evidence type="ECO:0000256" key="1">
    <source>
        <dbReference type="SAM" id="Phobius"/>
    </source>
</evidence>
<evidence type="ECO:0000313" key="3">
    <source>
        <dbReference type="Proteomes" id="UP000251717"/>
    </source>
</evidence>
<sequence>MNVALPFKPRGLRYLNVTLSSLLQSAPTNLINLNSEGLKNSVTVTLPKTQSPVLVTVILNATVSLTTTKSVMFKLTLTTVMLGLYTVTFAVSLVSLVTLDLAVTLFTKVPLTKALK</sequence>